<keyword evidence="3" id="KW-0378">Hydrolase</keyword>
<accession>A0ABP7G685</accession>
<keyword evidence="2" id="KW-0479">Metal-binding</keyword>
<evidence type="ECO:0000313" key="9">
    <source>
        <dbReference type="Proteomes" id="UP001500540"/>
    </source>
</evidence>
<dbReference type="Pfam" id="PF14464">
    <property type="entry name" value="Prok-JAB"/>
    <property type="match status" value="1"/>
</dbReference>
<dbReference type="Pfam" id="PF14457">
    <property type="entry name" value="Prok-E2_A"/>
    <property type="match status" value="1"/>
</dbReference>
<dbReference type="EMBL" id="BAABAF010000001">
    <property type="protein sequence ID" value="GAA3756122.1"/>
    <property type="molecule type" value="Genomic_DNA"/>
</dbReference>
<gene>
    <name evidence="8" type="ORF">GCM10022240_06240</name>
</gene>
<keyword evidence="4" id="KW-0862">Zinc</keyword>
<evidence type="ECO:0008006" key="10">
    <source>
        <dbReference type="Google" id="ProtNLM"/>
    </source>
</evidence>
<evidence type="ECO:0000256" key="2">
    <source>
        <dbReference type="ARBA" id="ARBA00022723"/>
    </source>
</evidence>
<keyword evidence="5" id="KW-0482">Metalloprotease</keyword>
<dbReference type="SUPFAM" id="SSF69572">
    <property type="entry name" value="Activating enzymes of the ubiquitin-like proteins"/>
    <property type="match status" value="1"/>
</dbReference>
<evidence type="ECO:0000259" key="6">
    <source>
        <dbReference type="Pfam" id="PF00899"/>
    </source>
</evidence>
<dbReference type="Gene3D" id="3.40.50.720">
    <property type="entry name" value="NAD(P)-binding Rossmann-like Domain"/>
    <property type="match status" value="1"/>
</dbReference>
<reference evidence="9" key="1">
    <citation type="journal article" date="2019" name="Int. J. Syst. Evol. Microbiol.">
        <title>The Global Catalogue of Microorganisms (GCM) 10K type strain sequencing project: providing services to taxonomists for standard genome sequencing and annotation.</title>
        <authorList>
            <consortium name="The Broad Institute Genomics Platform"/>
            <consortium name="The Broad Institute Genome Sequencing Center for Infectious Disease"/>
            <person name="Wu L."/>
            <person name="Ma J."/>
        </authorList>
    </citation>
    <scope>NUCLEOTIDE SEQUENCE [LARGE SCALE GENOMIC DNA]</scope>
    <source>
        <strain evidence="9">JCM 16950</strain>
    </source>
</reference>
<evidence type="ECO:0000256" key="1">
    <source>
        <dbReference type="ARBA" id="ARBA00022670"/>
    </source>
</evidence>
<evidence type="ECO:0000259" key="7">
    <source>
        <dbReference type="Pfam" id="PF14464"/>
    </source>
</evidence>
<keyword evidence="1" id="KW-0645">Protease</keyword>
<dbReference type="InterPro" id="IPR000594">
    <property type="entry name" value="ThiF_NAD_FAD-bd"/>
</dbReference>
<organism evidence="8 9">
    <name type="scientific">Microbacterium kribbense</name>
    <dbReference type="NCBI Taxonomy" id="433645"/>
    <lineage>
        <taxon>Bacteria</taxon>
        <taxon>Bacillati</taxon>
        <taxon>Actinomycetota</taxon>
        <taxon>Actinomycetes</taxon>
        <taxon>Micrococcales</taxon>
        <taxon>Microbacteriaceae</taxon>
        <taxon>Microbacterium</taxon>
    </lineage>
</organism>
<feature type="domain" description="THIF-type NAD/FAD binding fold" evidence="6">
    <location>
        <begin position="376"/>
        <end position="511"/>
    </location>
</feature>
<protein>
    <recommendedName>
        <fullName evidence="10">Thiamine biosynthesis protein ThiF</fullName>
    </recommendedName>
</protein>
<evidence type="ECO:0000313" key="8">
    <source>
        <dbReference type="EMBL" id="GAA3756122.1"/>
    </source>
</evidence>
<dbReference type="PANTHER" id="PTHR43267">
    <property type="entry name" value="TRNA THREONYLCARBAMOYLADENOSINE DEHYDRATASE"/>
    <property type="match status" value="1"/>
</dbReference>
<evidence type="ECO:0000256" key="4">
    <source>
        <dbReference type="ARBA" id="ARBA00022833"/>
    </source>
</evidence>
<evidence type="ECO:0000256" key="3">
    <source>
        <dbReference type="ARBA" id="ARBA00022801"/>
    </source>
</evidence>
<dbReference type="InterPro" id="IPR045886">
    <property type="entry name" value="ThiF/MoeB/HesA"/>
</dbReference>
<dbReference type="SUPFAM" id="SSF102712">
    <property type="entry name" value="JAB1/MPN domain"/>
    <property type="match status" value="1"/>
</dbReference>
<keyword evidence="9" id="KW-1185">Reference proteome</keyword>
<comment type="caution">
    <text evidence="8">The sequence shown here is derived from an EMBL/GenBank/DDBJ whole genome shotgun (WGS) entry which is preliminary data.</text>
</comment>
<feature type="domain" description="JAB" evidence="7">
    <location>
        <begin position="644"/>
        <end position="774"/>
    </location>
</feature>
<dbReference type="Pfam" id="PF00899">
    <property type="entry name" value="ThiF"/>
    <property type="match status" value="1"/>
</dbReference>
<proteinExistence type="predicted"/>
<name>A0ABP7G685_9MICO</name>
<dbReference type="InterPro" id="IPR028090">
    <property type="entry name" value="JAB_dom_prok"/>
</dbReference>
<dbReference type="Proteomes" id="UP001500540">
    <property type="component" value="Unassembled WGS sequence"/>
</dbReference>
<sequence>MAAALPRHRSGSALSDLAHRQLTELAEISDGAIQLLGVDPDENGLTTYTVSLDTSGIETKGGGIRLRTRERFEIAVDSSFPYIHPDVYVTHRRWAGTPHVQWGRLLCLYAAPAVEWNPSDGMRGLVARLNLWLQRAAAADLDPAGQPLHPPVAYSSYGNGSVIVRPDLGDLVPWSPSGSGRVRFLYAWCAQRGNRVDVLEWLTAQQVYDRYTAGQLPARQEDGVALFVAPLVLVSDTLDMEYPSTAKLLVTALDAYGVSRDELLRALIGARTVNKVVGVALDGGDAAPTMMLLGTPARRLESGEILAHITGWHVDDLGTKITGLLEKIAPEHVELNERVRELADDWFGFANVQWMVIHEARPEVTRRRDTGSPTQWLADKNVLVLGCGALGAPIAEHCVRAGAAQLHLIDKGAVTPGILLRQPYEDVDIGYNKAERLARRLSRIRQDLTVTSSRANIVTGVLTDPQSLLQYDLIIDATADIGVRVGIERARLAVREQWPTTISALFGHTAQRGVATISRRGATGSGCDILRRLAIDTATTSPAGWESIADDVFPDPPRTERFFPEPGCSAPTFTGSAAETTALASALFVSAIALVAGEVADPMTAVGCDLAPGAKGPRPVTLSWSDDLTLTDETGENEIRISSRALAEMRAEARRGRRVRGPRIETGGMLLGSFDEATQIVFVDTVAGPSPDSYLSAAYFDHGTDGTQEIVSAYGDATASRVGFAGMWHTHPYGIASPSPTDETGMADIVASGGHSRRSLMLILGGETTVWERWLEDGTPPDVYARVVDRNATRQPARLLALHVTSSAKWFRGGYGYPALRGGNGPRGSRGAEG</sequence>
<dbReference type="Gene3D" id="3.40.140.10">
    <property type="entry name" value="Cytidine Deaminase, domain 2"/>
    <property type="match status" value="1"/>
</dbReference>
<dbReference type="InterPro" id="IPR032865">
    <property type="entry name" value="Prok-E2_A"/>
</dbReference>
<dbReference type="InterPro" id="IPR035985">
    <property type="entry name" value="Ubiquitin-activating_enz"/>
</dbReference>
<dbReference type="PANTHER" id="PTHR43267:SF1">
    <property type="entry name" value="TRNA THREONYLCARBAMOYLADENOSINE DEHYDRATASE"/>
    <property type="match status" value="1"/>
</dbReference>
<evidence type="ECO:0000256" key="5">
    <source>
        <dbReference type="ARBA" id="ARBA00023049"/>
    </source>
</evidence>